<dbReference type="AlphaFoldDB" id="A0A0F8ZGA1"/>
<gene>
    <name evidence="1" type="ORF">LCGC14_3038410</name>
</gene>
<feature type="non-terminal residue" evidence="1">
    <location>
        <position position="357"/>
    </location>
</feature>
<name>A0A0F8ZGA1_9ZZZZ</name>
<evidence type="ECO:0000313" key="1">
    <source>
        <dbReference type="EMBL" id="KKK59036.1"/>
    </source>
</evidence>
<accession>A0A0F8ZGA1</accession>
<feature type="non-terminal residue" evidence="1">
    <location>
        <position position="1"/>
    </location>
</feature>
<reference evidence="1" key="1">
    <citation type="journal article" date="2015" name="Nature">
        <title>Complex archaea that bridge the gap between prokaryotes and eukaryotes.</title>
        <authorList>
            <person name="Spang A."/>
            <person name="Saw J.H."/>
            <person name="Jorgensen S.L."/>
            <person name="Zaremba-Niedzwiedzka K."/>
            <person name="Martijn J."/>
            <person name="Lind A.E."/>
            <person name="van Eijk R."/>
            <person name="Schleper C."/>
            <person name="Guy L."/>
            <person name="Ettema T.J."/>
        </authorList>
    </citation>
    <scope>NUCLEOTIDE SEQUENCE</scope>
</reference>
<organism evidence="1">
    <name type="scientific">marine sediment metagenome</name>
    <dbReference type="NCBI Taxonomy" id="412755"/>
    <lineage>
        <taxon>unclassified sequences</taxon>
        <taxon>metagenomes</taxon>
        <taxon>ecological metagenomes</taxon>
    </lineage>
</organism>
<protein>
    <submittedName>
        <fullName evidence="1">Uncharacterized protein</fullName>
    </submittedName>
</protein>
<comment type="caution">
    <text evidence="1">The sequence shown here is derived from an EMBL/GenBank/DDBJ whole genome shotgun (WGS) entry which is preliminary data.</text>
</comment>
<sequence length="357" mass="40474">AEGRVLNRISTEPGGEKMGVKDTLNLLFEQSVDAMSPLASLTKLLAEGKALEPNADPYIRARTSVAAASKANLFLEFEQRNLQGDIIGRALKDIMEPLRDNEIELNSFRAYAISKRAIELQKRGIETGLNIKDVKEVVKSGRKKYESMFRETVEYQNNLITLLKDEGMISPKMFDKIVEANKEYIPFFRLMDKSIPNNLGKGLRTRQPVKAIKGSEREIIDPIESIIKNTYQYVQLVERNAVWRTLVELAETAEYADAVMTKVDVKARPIKIEGRELKQLSEAINEEFGIEFTPEELTIFRTQRRNPNDSLEITGFRKGKREIWEVPAEVARVFNALDSESAGLLVKILSIPAKTLR</sequence>
<dbReference type="EMBL" id="LAZR01063675">
    <property type="protein sequence ID" value="KKK59036.1"/>
    <property type="molecule type" value="Genomic_DNA"/>
</dbReference>
<proteinExistence type="predicted"/>